<evidence type="ECO:0000256" key="2">
    <source>
        <dbReference type="SAM" id="MobiDB-lite"/>
    </source>
</evidence>
<dbReference type="EMBL" id="JAVRBK010000006">
    <property type="protein sequence ID" value="KAK5642159.1"/>
    <property type="molecule type" value="Genomic_DNA"/>
</dbReference>
<dbReference type="SUPFAM" id="SSF47050">
    <property type="entry name" value="VHP, Villin headpiece domain"/>
    <property type="match status" value="1"/>
</dbReference>
<feature type="region of interest" description="Disordered" evidence="2">
    <location>
        <begin position="1"/>
        <end position="158"/>
    </location>
</feature>
<feature type="compositionally biased region" description="Low complexity" evidence="2">
    <location>
        <begin position="58"/>
        <end position="69"/>
    </location>
</feature>
<feature type="region of interest" description="Disordered" evidence="2">
    <location>
        <begin position="526"/>
        <end position="565"/>
    </location>
</feature>
<feature type="compositionally biased region" description="Polar residues" evidence="2">
    <location>
        <begin position="1000"/>
        <end position="1015"/>
    </location>
</feature>
<protein>
    <recommendedName>
        <fullName evidence="3">HP domain-containing protein</fullName>
    </recommendedName>
</protein>
<dbReference type="GO" id="GO:0051016">
    <property type="term" value="P:barbed-end actin filament capping"/>
    <property type="evidence" value="ECO:0007669"/>
    <property type="project" value="TreeGrafter"/>
</dbReference>
<feature type="compositionally biased region" description="Basic and acidic residues" evidence="2">
    <location>
        <begin position="553"/>
        <end position="565"/>
    </location>
</feature>
<dbReference type="Pfam" id="PF02209">
    <property type="entry name" value="VHP"/>
    <property type="match status" value="1"/>
</dbReference>
<evidence type="ECO:0000313" key="5">
    <source>
        <dbReference type="Proteomes" id="UP001329430"/>
    </source>
</evidence>
<feature type="domain" description="HP" evidence="3">
    <location>
        <begin position="2130"/>
        <end position="2193"/>
    </location>
</feature>
<comment type="similarity">
    <text evidence="1">Belongs to the villin/gelsolin family.</text>
</comment>
<feature type="compositionally biased region" description="Basic and acidic residues" evidence="2">
    <location>
        <begin position="289"/>
        <end position="298"/>
    </location>
</feature>
<feature type="compositionally biased region" description="Polar residues" evidence="2">
    <location>
        <begin position="279"/>
        <end position="288"/>
    </location>
</feature>
<feature type="region of interest" description="Disordered" evidence="2">
    <location>
        <begin position="428"/>
        <end position="473"/>
    </location>
</feature>
<dbReference type="GO" id="GO:0051014">
    <property type="term" value="P:actin filament severing"/>
    <property type="evidence" value="ECO:0007669"/>
    <property type="project" value="TreeGrafter"/>
</dbReference>
<evidence type="ECO:0000313" key="4">
    <source>
        <dbReference type="EMBL" id="KAK5642159.1"/>
    </source>
</evidence>
<accession>A0AAN7V9Q2</accession>
<dbReference type="InterPro" id="IPR007123">
    <property type="entry name" value="Gelsolin-like_dom"/>
</dbReference>
<feature type="region of interest" description="Disordered" evidence="2">
    <location>
        <begin position="1034"/>
        <end position="1055"/>
    </location>
</feature>
<feature type="compositionally biased region" description="Basic and acidic residues" evidence="2">
    <location>
        <begin position="1"/>
        <end position="23"/>
    </location>
</feature>
<dbReference type="PANTHER" id="PTHR11977">
    <property type="entry name" value="VILLIN"/>
    <property type="match status" value="1"/>
</dbReference>
<dbReference type="InterPro" id="IPR007122">
    <property type="entry name" value="Villin/Gelsolin"/>
</dbReference>
<dbReference type="GO" id="GO:0051015">
    <property type="term" value="F:actin filament binding"/>
    <property type="evidence" value="ECO:0007669"/>
    <property type="project" value="InterPro"/>
</dbReference>
<dbReference type="GO" id="GO:0005546">
    <property type="term" value="F:phosphatidylinositol-4,5-bisphosphate binding"/>
    <property type="evidence" value="ECO:0007669"/>
    <property type="project" value="TreeGrafter"/>
</dbReference>
<feature type="region of interest" description="Disordered" evidence="2">
    <location>
        <begin position="770"/>
        <end position="789"/>
    </location>
</feature>
<proteinExistence type="inferred from homology"/>
<evidence type="ECO:0000259" key="3">
    <source>
        <dbReference type="PROSITE" id="PS51089"/>
    </source>
</evidence>
<feature type="region of interest" description="Disordered" evidence="2">
    <location>
        <begin position="1222"/>
        <end position="1246"/>
    </location>
</feature>
<dbReference type="Pfam" id="PF00626">
    <property type="entry name" value="Gelsolin"/>
    <property type="match status" value="1"/>
</dbReference>
<dbReference type="SMART" id="SM00153">
    <property type="entry name" value="VHP"/>
    <property type="match status" value="1"/>
</dbReference>
<sequence>MQEKKQLTTRAERMAQYKEERRKQLASQFAPLTEPQTSTKRRPVHREVSSSSEEPRTTRASRLRAAASSQEEKISSNLVNGTDAQRSFKIERDKSSKRKSNLNRALNSEEVPQPDSTDDYITRRRRRRFFPPEVLQQPSGDSRLSSETSKSDNVSTASNVSYTAISSRTPLKKSELSIHMENARKGQLVSYSDMGKLNRVSPKKSIDSIKPTNLLDKLANKENRTLVKQEKGKSLPVNNSKQPRRSVNVSKRMDELTALTQDTLARVERLAVKTRDPNKSNAVKNTNVHSKEKSEVTDDLAKIHTHSILKRKEEATAIAPPVISNTVSGPISILKRKVSLDQVGSQSGTPSTATPPVTFSPNVVDPATNRRRQGILKKRRSLDESQVLRHRSCSPEMAIHGRSDSRSILKNQRRSSLEEILRTQSPESGLHGILKRRSSRVDDDIDPPINSPEPHGILKRRSGSSSAGSSTHSPHVSIATAVILAAAGGAEMILESDEQVKPILKKRSFSEEQGVDYSAFEAPKPILKKKSSTDTDDCEDKPKKPILKNSKNSVEERDSDVTESSHRYGYQRLVNDDVKPILKQGTSRENSPRPRLSFCSNDCASDSAVSEFRHRRNSRRSHTVCTDFNVKISLPHKSEDRELRKPRPLSVCDMVLNIEKRLSTGAIPKTSHAKRHSERYRTQPVTYHELEASRNSIKIALHHDLPSSPIPISASESNNQNAHSLLDLTTSFDSENLTSLLSSSLPNTTFDSGISGKMSSDSAFQSLGDGLELENEGASSPSRLHVPQDKCVPGKLQMKALAEEAKKLQLRRAGTSGGTKYKEVPTTRFPTQPITVNEVKEARRLSVEEEAPVDFKLEKTDPARLSLSERIKLFSQTISSNTVTSTTKYKPRSTRFQSQPVTVEEVETARAPPSRKHNMFALDSSKDENINQKERKGILKSKLDFSQVSTRVSPKFQESLKSVLKKSQQVKRQGVTTPSGLRSILKHESADFALDEGISSDDSQSGSEVESSGKNYTDDSARVLNIGYKKSFDNGKISSDDTNQTSDGDSSGGREVRSIIEGVDWLSRRRHRERVSDEGILCKSKSQGVIRDEEETKATGIRRSLTNATMPQKIAELQAKLQQSGDNDWRKRIPKLNNANEELSLLNVKNIYNEELTEKTSILAARKDELDAAARQWRNRVEQSDAVNFSVAGRMQQENYSSTIPINIPPLIKIKRTPKAKTFKGKESGDVNNDSSSLPSSPERNGISAVKRSISLPGAGDTDTGAQESTIVSSRTVKVERPDNITFTSFFESIDSKRTLLVPDISVDDFDMIARQSADLLVQKRTVRVQRRREATKNPIKALAARSDISDEYTEVKTGLAEKEQQRINVEKIAKSSNFAIEALAGLASKEDFSSFALKRSSSLNSTYPPFTELMLLQIKGRRFVQTRLVEPIASSINEGDCYILITSNAVYNYIGAYANVIEKSRSTDIVNSIQQKGDLGCKCDQVVTINSKKIASSTTTDIERFWKLLGANANETVTTKAGHPDEDEIYETAILGTNMIYEYRNDELIPLDAYWGAMPKIEMLSPFKTFVFDFGGEMYVWSGKNALLEEKKKALKLARELWNEGYNYTECGINPLKVSLILGAREQNAEIFSDTLRPKWALFAKLTQHRETVLFKEKFVDWPDYSRIIRVKQQSDDKQIEMKFDFKPCNIEEMRLVEPDLVVDGMHLGRGVSFYDDEMNRLFNFSTRSVTCWVIFDYSHEELPNESVGQFYDGNSYIVRWEYCANTTGRGLGGQPSKYMQCGRDLCLYFCWQGTNATVNEKGTAALLTIQLDSENARQIRVLQGAEPPVFLNLFKGNMVIHSGKYERRNCPTHRLYICRGEVESETFLTEVPCSMRSLRSRSCYILVSCKTGEVTVWNGSKTSSQTLLVARQVAKRIIENCPSELEFSCNCDELTLNVIEENLETKEFLQALGGEKRQLYVSLSKNNEVFDYTPRLFHLSSISGKFEAKELLCPHRSHHTTPYPCLQNDLYSASQPALFMLDNKYEVWLWHGWWPELESDSVLMDQTGSGAIRWQEERKVAMQTVVNYCKRDSDGKKIPAYLVWAGLEPLAFTNLFPFWRDCDEVTVLNMQDGKKPGEIIAIEKELALLTRSTYPLDQLLQRPLPDGVDPTHLENYLSSEDFSELMSMTLDEFQKLPTWKQTSVKKEKGLF</sequence>
<dbReference type="InterPro" id="IPR029006">
    <property type="entry name" value="ADF-H/Gelsolin-like_dom_sf"/>
</dbReference>
<dbReference type="SMART" id="SM00262">
    <property type="entry name" value="GEL"/>
    <property type="match status" value="4"/>
</dbReference>
<feature type="compositionally biased region" description="Basic and acidic residues" evidence="2">
    <location>
        <begin position="45"/>
        <end position="57"/>
    </location>
</feature>
<dbReference type="PANTHER" id="PTHR11977:SF45">
    <property type="entry name" value="SUPERVILLIN"/>
    <property type="match status" value="1"/>
</dbReference>
<dbReference type="Proteomes" id="UP001329430">
    <property type="component" value="Chromosome 6"/>
</dbReference>
<feature type="compositionally biased region" description="Polar residues" evidence="2">
    <location>
        <begin position="75"/>
        <end position="85"/>
    </location>
</feature>
<comment type="caution">
    <text evidence="4">The sequence shown here is derived from an EMBL/GenBank/DDBJ whole genome shotgun (WGS) entry which is preliminary data.</text>
</comment>
<feature type="compositionally biased region" description="Polar residues" evidence="2">
    <location>
        <begin position="1036"/>
        <end position="1049"/>
    </location>
</feature>
<dbReference type="Gene3D" id="3.40.20.10">
    <property type="entry name" value="Severin"/>
    <property type="match status" value="5"/>
</dbReference>
<dbReference type="GO" id="GO:0005737">
    <property type="term" value="C:cytoplasm"/>
    <property type="evidence" value="ECO:0007669"/>
    <property type="project" value="TreeGrafter"/>
</dbReference>
<name>A0AAN7V9Q2_9COLE</name>
<reference evidence="4 5" key="1">
    <citation type="journal article" date="2024" name="Insects">
        <title>An Improved Chromosome-Level Genome Assembly of the Firefly Pyrocoelia pectoralis.</title>
        <authorList>
            <person name="Fu X."/>
            <person name="Meyer-Rochow V.B."/>
            <person name="Ballantyne L."/>
            <person name="Zhu X."/>
        </authorList>
    </citation>
    <scope>NUCLEOTIDE SEQUENCE [LARGE SCALE GENOMIC DNA]</scope>
    <source>
        <strain evidence="4">XCY_ONT2</strain>
    </source>
</reference>
<gene>
    <name evidence="4" type="ORF">RI129_008326</name>
</gene>
<feature type="compositionally biased region" description="Polar residues" evidence="2">
    <location>
        <begin position="136"/>
        <end position="158"/>
    </location>
</feature>
<feature type="compositionally biased region" description="Polar residues" evidence="2">
    <location>
        <begin position="1230"/>
        <end position="1243"/>
    </location>
</feature>
<feature type="region of interest" description="Disordered" evidence="2">
    <location>
        <begin position="278"/>
        <end position="298"/>
    </location>
</feature>
<dbReference type="Gene3D" id="1.10.950.10">
    <property type="entry name" value="Villin headpiece domain"/>
    <property type="match status" value="1"/>
</dbReference>
<evidence type="ECO:0000256" key="1">
    <source>
        <dbReference type="ARBA" id="ARBA00008418"/>
    </source>
</evidence>
<feature type="compositionally biased region" description="Low complexity" evidence="2">
    <location>
        <begin position="463"/>
        <end position="473"/>
    </location>
</feature>
<keyword evidence="5" id="KW-1185">Reference proteome</keyword>
<dbReference type="InterPro" id="IPR003128">
    <property type="entry name" value="Villin_headpiece"/>
</dbReference>
<dbReference type="SUPFAM" id="SSF55753">
    <property type="entry name" value="Actin depolymerizing proteins"/>
    <property type="match status" value="5"/>
</dbReference>
<dbReference type="GO" id="GO:0015629">
    <property type="term" value="C:actin cytoskeleton"/>
    <property type="evidence" value="ECO:0007669"/>
    <property type="project" value="TreeGrafter"/>
</dbReference>
<dbReference type="InterPro" id="IPR036886">
    <property type="entry name" value="Villin_headpiece_dom_sf"/>
</dbReference>
<dbReference type="GO" id="GO:0008154">
    <property type="term" value="P:actin polymerization or depolymerization"/>
    <property type="evidence" value="ECO:0007669"/>
    <property type="project" value="TreeGrafter"/>
</dbReference>
<feature type="region of interest" description="Disordered" evidence="2">
    <location>
        <begin position="995"/>
        <end position="1016"/>
    </location>
</feature>
<organism evidence="4 5">
    <name type="scientific">Pyrocoelia pectoralis</name>
    <dbReference type="NCBI Taxonomy" id="417401"/>
    <lineage>
        <taxon>Eukaryota</taxon>
        <taxon>Metazoa</taxon>
        <taxon>Ecdysozoa</taxon>
        <taxon>Arthropoda</taxon>
        <taxon>Hexapoda</taxon>
        <taxon>Insecta</taxon>
        <taxon>Pterygota</taxon>
        <taxon>Neoptera</taxon>
        <taxon>Endopterygota</taxon>
        <taxon>Coleoptera</taxon>
        <taxon>Polyphaga</taxon>
        <taxon>Elateriformia</taxon>
        <taxon>Elateroidea</taxon>
        <taxon>Lampyridae</taxon>
        <taxon>Lampyrinae</taxon>
        <taxon>Pyrocoelia</taxon>
    </lineage>
</organism>
<dbReference type="PROSITE" id="PS51089">
    <property type="entry name" value="HP"/>
    <property type="match status" value="1"/>
</dbReference>